<keyword evidence="4 9" id="KW-0997">Cell inner membrane</keyword>
<evidence type="ECO:0000256" key="8">
    <source>
        <dbReference type="ARBA" id="ARBA00038436"/>
    </source>
</evidence>
<keyword evidence="5 9" id="KW-0812">Transmembrane</keyword>
<comment type="subunit">
    <text evidence="9">The complex comprises the extracytoplasmic solute receptor protein and the two transmembrane proteins.</text>
</comment>
<feature type="transmembrane region" description="Helical" evidence="9">
    <location>
        <begin position="43"/>
        <end position="65"/>
    </location>
</feature>
<sequence>MGAVVTWLERLMLGLAVVCVCLIMLIVTYDAISRYILHAPLPWAFELITYYLLIAAVYFAVSATFQHGDHINIDLFRVLMRPAVRARLDFAWGLLTAVIFAVITYGAWKEMTHAFSRNEFLPGYITWPAWVSYLPIFLGSLLMVARLLVHAFTLLIWGEDREVVEFGGHDE</sequence>
<dbReference type="Pfam" id="PF04290">
    <property type="entry name" value="DctQ"/>
    <property type="match status" value="1"/>
</dbReference>
<reference evidence="11 12" key="1">
    <citation type="submission" date="2023-09" db="EMBL/GenBank/DDBJ databases">
        <title>Xinfangfangia sedmenti sp. nov., isolated the sedment.</title>
        <authorList>
            <person name="Xu L."/>
        </authorList>
    </citation>
    <scope>NUCLEOTIDE SEQUENCE [LARGE SCALE GENOMIC DNA]</scope>
    <source>
        <strain evidence="11 12">LG-4</strain>
    </source>
</reference>
<evidence type="ECO:0000256" key="9">
    <source>
        <dbReference type="RuleBase" id="RU369079"/>
    </source>
</evidence>
<comment type="caution">
    <text evidence="11">The sequence shown here is derived from an EMBL/GenBank/DDBJ whole genome shotgun (WGS) entry which is preliminary data.</text>
</comment>
<evidence type="ECO:0000256" key="3">
    <source>
        <dbReference type="ARBA" id="ARBA00022475"/>
    </source>
</evidence>
<comment type="similarity">
    <text evidence="8 9">Belongs to the TRAP transporter small permease family.</text>
</comment>
<feature type="transmembrane region" description="Helical" evidence="9">
    <location>
        <begin position="12"/>
        <end position="37"/>
    </location>
</feature>
<evidence type="ECO:0000256" key="6">
    <source>
        <dbReference type="ARBA" id="ARBA00022989"/>
    </source>
</evidence>
<organism evidence="11 12">
    <name type="scientific">Ruixingdingia sedimenti</name>
    <dbReference type="NCBI Taxonomy" id="3073604"/>
    <lineage>
        <taxon>Bacteria</taxon>
        <taxon>Pseudomonadati</taxon>
        <taxon>Pseudomonadota</taxon>
        <taxon>Alphaproteobacteria</taxon>
        <taxon>Rhodobacterales</taxon>
        <taxon>Paracoccaceae</taxon>
        <taxon>Ruixingdingia</taxon>
    </lineage>
</organism>
<feature type="transmembrane region" description="Helical" evidence="9">
    <location>
        <begin position="86"/>
        <end position="107"/>
    </location>
</feature>
<keyword evidence="2 9" id="KW-0813">Transport</keyword>
<comment type="subcellular location">
    <subcellularLocation>
        <location evidence="1 9">Cell inner membrane</location>
        <topology evidence="1 9">Multi-pass membrane protein</topology>
    </subcellularLocation>
</comment>
<keyword evidence="12" id="KW-1185">Reference proteome</keyword>
<dbReference type="Proteomes" id="UP001247754">
    <property type="component" value="Unassembled WGS sequence"/>
</dbReference>
<evidence type="ECO:0000256" key="2">
    <source>
        <dbReference type="ARBA" id="ARBA00022448"/>
    </source>
</evidence>
<evidence type="ECO:0000256" key="7">
    <source>
        <dbReference type="ARBA" id="ARBA00023136"/>
    </source>
</evidence>
<dbReference type="InterPro" id="IPR007387">
    <property type="entry name" value="TRAP_DctQ"/>
</dbReference>
<evidence type="ECO:0000313" key="12">
    <source>
        <dbReference type="Proteomes" id="UP001247754"/>
    </source>
</evidence>
<dbReference type="RefSeq" id="WP_310459000.1">
    <property type="nucleotide sequence ID" value="NZ_JAVKPH010000036.1"/>
</dbReference>
<keyword evidence="3" id="KW-1003">Cell membrane</keyword>
<feature type="transmembrane region" description="Helical" evidence="9">
    <location>
        <begin position="127"/>
        <end position="149"/>
    </location>
</feature>
<keyword evidence="7 9" id="KW-0472">Membrane</keyword>
<gene>
    <name evidence="11" type="ORF">RGD00_19795</name>
</gene>
<evidence type="ECO:0000259" key="10">
    <source>
        <dbReference type="Pfam" id="PF04290"/>
    </source>
</evidence>
<comment type="function">
    <text evidence="9">Part of the tripartite ATP-independent periplasmic (TRAP) transport system.</text>
</comment>
<accession>A0ABU1FD86</accession>
<proteinExistence type="inferred from homology"/>
<feature type="domain" description="Tripartite ATP-independent periplasmic transporters DctQ component" evidence="10">
    <location>
        <begin position="23"/>
        <end position="154"/>
    </location>
</feature>
<name>A0ABU1FD86_9RHOB</name>
<dbReference type="PANTHER" id="PTHR35011">
    <property type="entry name" value="2,3-DIKETO-L-GULONATE TRAP TRANSPORTER SMALL PERMEASE PROTEIN YIAM"/>
    <property type="match status" value="1"/>
</dbReference>
<protein>
    <recommendedName>
        <fullName evidence="9">TRAP transporter small permease protein</fullName>
    </recommendedName>
</protein>
<dbReference type="PANTHER" id="PTHR35011:SF10">
    <property type="entry name" value="TRAP TRANSPORTER SMALL PERMEASE PROTEIN"/>
    <property type="match status" value="1"/>
</dbReference>
<dbReference type="EMBL" id="JAVKPH010000036">
    <property type="protein sequence ID" value="MDR5654859.1"/>
    <property type="molecule type" value="Genomic_DNA"/>
</dbReference>
<evidence type="ECO:0000256" key="4">
    <source>
        <dbReference type="ARBA" id="ARBA00022519"/>
    </source>
</evidence>
<dbReference type="InterPro" id="IPR055348">
    <property type="entry name" value="DctQ"/>
</dbReference>
<keyword evidence="6 9" id="KW-1133">Transmembrane helix</keyword>
<evidence type="ECO:0000313" key="11">
    <source>
        <dbReference type="EMBL" id="MDR5654859.1"/>
    </source>
</evidence>
<evidence type="ECO:0000256" key="1">
    <source>
        <dbReference type="ARBA" id="ARBA00004429"/>
    </source>
</evidence>
<evidence type="ECO:0000256" key="5">
    <source>
        <dbReference type="ARBA" id="ARBA00022692"/>
    </source>
</evidence>